<keyword evidence="6" id="KW-0479">Metal-binding</keyword>
<keyword evidence="12" id="KW-1185">Reference proteome</keyword>
<evidence type="ECO:0000256" key="9">
    <source>
        <dbReference type="ARBA" id="ARBA00031306"/>
    </source>
</evidence>
<evidence type="ECO:0000256" key="6">
    <source>
        <dbReference type="ARBA" id="ARBA00022723"/>
    </source>
</evidence>
<keyword evidence="4" id="KW-0285">Flavoprotein</keyword>
<comment type="catalytic activity">
    <reaction evidence="10">
        <text>L-threonyl-[protein] + FAD = FMN-L-threonyl-[protein] + AMP + H(+)</text>
        <dbReference type="Rhea" id="RHEA:36847"/>
        <dbReference type="Rhea" id="RHEA-COMP:11060"/>
        <dbReference type="Rhea" id="RHEA-COMP:11061"/>
        <dbReference type="ChEBI" id="CHEBI:15378"/>
        <dbReference type="ChEBI" id="CHEBI:30013"/>
        <dbReference type="ChEBI" id="CHEBI:57692"/>
        <dbReference type="ChEBI" id="CHEBI:74257"/>
        <dbReference type="ChEBI" id="CHEBI:456215"/>
        <dbReference type="EC" id="2.7.1.180"/>
    </reaction>
</comment>
<evidence type="ECO:0000256" key="7">
    <source>
        <dbReference type="ARBA" id="ARBA00022827"/>
    </source>
</evidence>
<evidence type="ECO:0000256" key="2">
    <source>
        <dbReference type="ARBA" id="ARBA00011955"/>
    </source>
</evidence>
<evidence type="ECO:0000256" key="10">
    <source>
        <dbReference type="ARBA" id="ARBA00048540"/>
    </source>
</evidence>
<evidence type="ECO:0000256" key="4">
    <source>
        <dbReference type="ARBA" id="ARBA00022630"/>
    </source>
</evidence>
<evidence type="ECO:0000256" key="5">
    <source>
        <dbReference type="ARBA" id="ARBA00022679"/>
    </source>
</evidence>
<evidence type="ECO:0000313" key="12">
    <source>
        <dbReference type="Proteomes" id="UP001499924"/>
    </source>
</evidence>
<name>A0ABP6P6L4_9ACTN</name>
<gene>
    <name evidence="11" type="ORF">GCM10010531_22660</name>
</gene>
<proteinExistence type="predicted"/>
<dbReference type="EMBL" id="BAAAVV010000004">
    <property type="protein sequence ID" value="GAA3169078.1"/>
    <property type="molecule type" value="Genomic_DNA"/>
</dbReference>
<comment type="cofactor">
    <cofactor evidence="1">
        <name>Mg(2+)</name>
        <dbReference type="ChEBI" id="CHEBI:18420"/>
    </cofactor>
</comment>
<dbReference type="Gene3D" id="3.10.520.10">
    <property type="entry name" value="ApbE-like domains"/>
    <property type="match status" value="2"/>
</dbReference>
<dbReference type="PANTHER" id="PTHR30040">
    <property type="entry name" value="THIAMINE BIOSYNTHESIS LIPOPROTEIN APBE"/>
    <property type="match status" value="1"/>
</dbReference>
<dbReference type="Pfam" id="PF02424">
    <property type="entry name" value="ApbE"/>
    <property type="match status" value="2"/>
</dbReference>
<keyword evidence="7" id="KW-0274">FAD</keyword>
<dbReference type="GO" id="GO:0016740">
    <property type="term" value="F:transferase activity"/>
    <property type="evidence" value="ECO:0007669"/>
    <property type="project" value="UniProtKB-KW"/>
</dbReference>
<protein>
    <recommendedName>
        <fullName evidence="3">FAD:protein FMN transferase</fullName>
        <ecNumber evidence="2">2.7.1.180</ecNumber>
    </recommendedName>
    <alternativeName>
        <fullName evidence="9">Flavin transferase</fullName>
    </alternativeName>
</protein>
<accession>A0ABP6P6L4</accession>
<reference evidence="12" key="1">
    <citation type="journal article" date="2019" name="Int. J. Syst. Evol. Microbiol.">
        <title>The Global Catalogue of Microorganisms (GCM) 10K type strain sequencing project: providing services to taxonomists for standard genome sequencing and annotation.</title>
        <authorList>
            <consortium name="The Broad Institute Genomics Platform"/>
            <consortium name="The Broad Institute Genome Sequencing Center for Infectious Disease"/>
            <person name="Wu L."/>
            <person name="Ma J."/>
        </authorList>
    </citation>
    <scope>NUCLEOTIDE SEQUENCE [LARGE SCALE GENOMIC DNA]</scope>
    <source>
        <strain evidence="12">JCM 15614</strain>
    </source>
</reference>
<evidence type="ECO:0000256" key="1">
    <source>
        <dbReference type="ARBA" id="ARBA00001946"/>
    </source>
</evidence>
<evidence type="ECO:0000256" key="3">
    <source>
        <dbReference type="ARBA" id="ARBA00016337"/>
    </source>
</evidence>
<evidence type="ECO:0000256" key="8">
    <source>
        <dbReference type="ARBA" id="ARBA00022842"/>
    </source>
</evidence>
<organism evidence="11 12">
    <name type="scientific">Blastococcus jejuensis</name>
    <dbReference type="NCBI Taxonomy" id="351224"/>
    <lineage>
        <taxon>Bacteria</taxon>
        <taxon>Bacillati</taxon>
        <taxon>Actinomycetota</taxon>
        <taxon>Actinomycetes</taxon>
        <taxon>Geodermatophilales</taxon>
        <taxon>Geodermatophilaceae</taxon>
        <taxon>Blastococcus</taxon>
    </lineage>
</organism>
<dbReference type="EC" id="2.7.1.180" evidence="2"/>
<keyword evidence="5 11" id="KW-0808">Transferase</keyword>
<dbReference type="InterPro" id="IPR024932">
    <property type="entry name" value="ApbE"/>
</dbReference>
<dbReference type="SUPFAM" id="SSF143631">
    <property type="entry name" value="ApbE-like"/>
    <property type="match status" value="1"/>
</dbReference>
<dbReference type="Proteomes" id="UP001499924">
    <property type="component" value="Unassembled WGS sequence"/>
</dbReference>
<dbReference type="RefSeq" id="WP_344688964.1">
    <property type="nucleotide sequence ID" value="NZ_BAAAVV010000004.1"/>
</dbReference>
<evidence type="ECO:0000313" key="11">
    <source>
        <dbReference type="EMBL" id="GAA3169078.1"/>
    </source>
</evidence>
<dbReference type="PANTHER" id="PTHR30040:SF2">
    <property type="entry name" value="FAD:PROTEIN FMN TRANSFERASE"/>
    <property type="match status" value="1"/>
</dbReference>
<comment type="caution">
    <text evidence="11">The sequence shown here is derived from an EMBL/GenBank/DDBJ whole genome shotgun (WGS) entry which is preliminary data.</text>
</comment>
<dbReference type="InterPro" id="IPR003374">
    <property type="entry name" value="ApbE-like_sf"/>
</dbReference>
<sequence>MTTASRLRIRRYVEHSMGMPISLALRGRHADDDRGRDAWAAAMAVLRHADATFSTYRDDSFVSRLGRGEIGLADCPPEVAEVLALGEEARRQSAGAFDVRRVGPDGRVVLDPSGVVKGWAAERAAAPLRDLPDTDFCLSAGGDLVCRTLDPGAPPWRIGIEDPMDPQRIVAVVPVATGAVATSGTAHRGAHLVDARTGRPPLGVASVTVVASSLTWADIDATAAYAQGPDAAVWLGTRPGRTGLVVWADGSTTTVAGPPV</sequence>
<keyword evidence="8" id="KW-0460">Magnesium</keyword>